<evidence type="ECO:0000256" key="1">
    <source>
        <dbReference type="SAM" id="Phobius"/>
    </source>
</evidence>
<reference evidence="2 3" key="1">
    <citation type="submission" date="2019-06" db="EMBL/GenBank/DDBJ databases">
        <title>Discovery of a novel chromosome fission-fusion reversal in muntjac.</title>
        <authorList>
            <person name="Mudd A.B."/>
            <person name="Bredeson J.V."/>
            <person name="Baum R."/>
            <person name="Hockemeyer D."/>
            <person name="Rokhsar D.S."/>
        </authorList>
    </citation>
    <scope>NUCLEOTIDE SEQUENCE [LARGE SCALE GENOMIC DNA]</scope>
    <source>
        <strain evidence="2">UCam_UCB_Mr</strain>
        <tissue evidence="2">Fibroblast cell line</tissue>
    </source>
</reference>
<keyword evidence="1" id="KW-0812">Transmembrane</keyword>
<protein>
    <submittedName>
        <fullName evidence="2">Uncharacterized protein</fullName>
    </submittedName>
</protein>
<evidence type="ECO:0000313" key="2">
    <source>
        <dbReference type="EMBL" id="KAB0386403.1"/>
    </source>
</evidence>
<name>A0A5J5N381_MUNRE</name>
<evidence type="ECO:0000313" key="3">
    <source>
        <dbReference type="Proteomes" id="UP000326062"/>
    </source>
</evidence>
<feature type="transmembrane region" description="Helical" evidence="1">
    <location>
        <begin position="17"/>
        <end position="39"/>
    </location>
</feature>
<keyword evidence="3" id="KW-1185">Reference proteome</keyword>
<gene>
    <name evidence="2" type="ORF">FD755_001359</name>
</gene>
<dbReference type="AlphaFoldDB" id="A0A5J5N381"/>
<proteinExistence type="predicted"/>
<dbReference type="EMBL" id="VCEB01000001">
    <property type="protein sequence ID" value="KAB0386403.1"/>
    <property type="molecule type" value="Genomic_DNA"/>
</dbReference>
<feature type="non-terminal residue" evidence="2">
    <location>
        <position position="77"/>
    </location>
</feature>
<keyword evidence="1" id="KW-0472">Membrane</keyword>
<comment type="caution">
    <text evidence="2">The sequence shown here is derived from an EMBL/GenBank/DDBJ whole genome shotgun (WGS) entry which is preliminary data.</text>
</comment>
<dbReference type="Proteomes" id="UP000326062">
    <property type="component" value="Chromosome 1"/>
</dbReference>
<keyword evidence="1" id="KW-1133">Transmembrane helix</keyword>
<accession>A0A5J5N381</accession>
<organism evidence="2 3">
    <name type="scientific">Muntiacus reevesi</name>
    <name type="common">Reeves' muntjac</name>
    <name type="synonym">Cervus reevesi</name>
    <dbReference type="NCBI Taxonomy" id="9886"/>
    <lineage>
        <taxon>Eukaryota</taxon>
        <taxon>Metazoa</taxon>
        <taxon>Chordata</taxon>
        <taxon>Craniata</taxon>
        <taxon>Vertebrata</taxon>
        <taxon>Euteleostomi</taxon>
        <taxon>Mammalia</taxon>
        <taxon>Eutheria</taxon>
        <taxon>Laurasiatheria</taxon>
        <taxon>Artiodactyla</taxon>
        <taxon>Ruminantia</taxon>
        <taxon>Pecora</taxon>
        <taxon>Cervidae</taxon>
        <taxon>Muntiacinae</taxon>
        <taxon>Muntiacus</taxon>
    </lineage>
</organism>
<sequence length="77" mass="9107">MEEAAHEASLSPNGVPWLYALFYMLFIFFLFVMFSPVLLEIDQHVKKFLLKCRFTLHNIVHKDKENDDLKTDHLGRP</sequence>